<feature type="domain" description="PIN" evidence="1">
    <location>
        <begin position="4"/>
        <end position="131"/>
    </location>
</feature>
<evidence type="ECO:0000259" key="1">
    <source>
        <dbReference type="Pfam" id="PF01850"/>
    </source>
</evidence>
<dbReference type="Proteomes" id="UP000292858">
    <property type="component" value="Unassembled WGS sequence"/>
</dbReference>
<dbReference type="InterPro" id="IPR029060">
    <property type="entry name" value="PIN-like_dom_sf"/>
</dbReference>
<evidence type="ECO:0000313" key="2">
    <source>
        <dbReference type="EMBL" id="TBH21197.1"/>
    </source>
</evidence>
<reference evidence="2 3" key="1">
    <citation type="submission" date="2019-02" db="EMBL/GenBank/DDBJ databases">
        <title>Thermus sp. a novel from hot spring.</title>
        <authorList>
            <person name="Zhao Z."/>
        </authorList>
    </citation>
    <scope>NUCLEOTIDE SEQUENCE [LARGE SCALE GENOMIC DNA]</scope>
    <source>
        <strain evidence="2 3">CFH 72773T</strain>
    </source>
</reference>
<dbReference type="CDD" id="cd09874">
    <property type="entry name" value="PIN_MT3492-like"/>
    <property type="match status" value="1"/>
</dbReference>
<protein>
    <submittedName>
        <fullName evidence="2">PIN domain-containing protein</fullName>
    </submittedName>
</protein>
<name>A0A4Q9B6A5_9DEIN</name>
<gene>
    <name evidence="2" type="ORF">ETP66_03500</name>
</gene>
<keyword evidence="3" id="KW-1185">Reference proteome</keyword>
<dbReference type="EMBL" id="SIJL01000003">
    <property type="protein sequence ID" value="TBH21197.1"/>
    <property type="molecule type" value="Genomic_DNA"/>
</dbReference>
<comment type="caution">
    <text evidence="2">The sequence shown here is derived from an EMBL/GenBank/DDBJ whole genome shotgun (WGS) entry which is preliminary data.</text>
</comment>
<dbReference type="RefSeq" id="WP_130840666.1">
    <property type="nucleotide sequence ID" value="NZ_SIJL01000003.1"/>
</dbReference>
<dbReference type="AlphaFoldDB" id="A0A4Q9B6A5"/>
<proteinExistence type="predicted"/>
<sequence length="144" mass="15896">MRFWDASALVPLLVQEEASGWAASLLAEDPEVVVFWAAEVEAASALNRRLREGHLDPEGYALAQERLRRLKAAWHEVLPGERVRRQALRLLRLHPLRTLDALHLAALVLLAGEDPKGLPLVSLDARLAQAALLEGFPVLRPPGV</sequence>
<accession>A0A4Q9B6A5</accession>
<dbReference type="Pfam" id="PF01850">
    <property type="entry name" value="PIN"/>
    <property type="match status" value="1"/>
</dbReference>
<dbReference type="Gene3D" id="3.40.50.1010">
    <property type="entry name" value="5'-nuclease"/>
    <property type="match status" value="1"/>
</dbReference>
<dbReference type="InterPro" id="IPR002716">
    <property type="entry name" value="PIN_dom"/>
</dbReference>
<organism evidence="2 3">
    <name type="scientific">Thermus thermamylovorans</name>
    <dbReference type="NCBI Taxonomy" id="2509362"/>
    <lineage>
        <taxon>Bacteria</taxon>
        <taxon>Thermotogati</taxon>
        <taxon>Deinococcota</taxon>
        <taxon>Deinococci</taxon>
        <taxon>Thermales</taxon>
        <taxon>Thermaceae</taxon>
        <taxon>Thermus</taxon>
    </lineage>
</organism>
<evidence type="ECO:0000313" key="3">
    <source>
        <dbReference type="Proteomes" id="UP000292858"/>
    </source>
</evidence>
<dbReference type="SUPFAM" id="SSF88723">
    <property type="entry name" value="PIN domain-like"/>
    <property type="match status" value="1"/>
</dbReference>
<dbReference type="OrthoDB" id="33298at2"/>